<keyword evidence="2" id="KW-1185">Reference proteome</keyword>
<accession>A0A023D596</accession>
<dbReference type="SFLD" id="SFLDG01135">
    <property type="entry name" value="C1.5.6:_HAD__Beta-PGM__Phospha"/>
    <property type="match status" value="1"/>
</dbReference>
<dbReference type="PANTHER" id="PTHR18901">
    <property type="entry name" value="2-DEOXYGLUCOSE-6-PHOSPHATE PHOSPHATASE 2"/>
    <property type="match status" value="1"/>
</dbReference>
<dbReference type="Gene3D" id="1.10.150.240">
    <property type="entry name" value="Putative phosphatase, domain 2"/>
    <property type="match status" value="1"/>
</dbReference>
<dbReference type="SFLD" id="SFLDG01129">
    <property type="entry name" value="C1.5:_HAD__Beta-PGM__Phosphata"/>
    <property type="match status" value="1"/>
</dbReference>
<dbReference type="PRINTS" id="PR00413">
    <property type="entry name" value="HADHALOGNASE"/>
</dbReference>
<dbReference type="NCBIfam" id="TIGR01509">
    <property type="entry name" value="HAD-SF-IA-v3"/>
    <property type="match status" value="1"/>
</dbReference>
<dbReference type="InterPro" id="IPR006439">
    <property type="entry name" value="HAD-SF_hydro_IA"/>
</dbReference>
<dbReference type="Proteomes" id="UP000019760">
    <property type="component" value="Unassembled WGS sequence"/>
</dbReference>
<dbReference type="AlphaFoldDB" id="A0A023D596"/>
<sequence>MTDRTRAETSLPARTTPIRGVVFDMDGLLLDSETLAMDALEEAARDLGHDMPLSFCRRMIGVPADGCRKLVREEYGADFPMERFFQLQEEHLRRYVDTGRLVLKEGVEPLLELLDELQLPRAIATSSSRYRAEHHLKLAGLDGRFDAVVTRDDVIRGKPDPEPYLKAAERIGVAPEDGLALEDSHSGALAAYAAGFRVVVVPDLLAPSEDVRGKAFAVVESLLHVRDWLRRVDM</sequence>
<name>A0A023D596_ACIMT</name>
<dbReference type="InterPro" id="IPR023214">
    <property type="entry name" value="HAD_sf"/>
</dbReference>
<dbReference type="InterPro" id="IPR036412">
    <property type="entry name" value="HAD-like_sf"/>
</dbReference>
<dbReference type="SFLD" id="SFLDS00003">
    <property type="entry name" value="Haloacid_Dehalogenase"/>
    <property type="match status" value="1"/>
</dbReference>
<dbReference type="SUPFAM" id="SSF56784">
    <property type="entry name" value="HAD-like"/>
    <property type="match status" value="1"/>
</dbReference>
<dbReference type="OrthoDB" id="9800058at2"/>
<keyword evidence="1" id="KW-0378">Hydrolase</keyword>
<evidence type="ECO:0000313" key="1">
    <source>
        <dbReference type="EMBL" id="GAJ28955.1"/>
    </source>
</evidence>
<dbReference type="Gene3D" id="3.40.50.1000">
    <property type="entry name" value="HAD superfamily/HAD-like"/>
    <property type="match status" value="1"/>
</dbReference>
<proteinExistence type="predicted"/>
<dbReference type="EMBL" id="BAND01000040">
    <property type="protein sequence ID" value="GAJ28955.1"/>
    <property type="molecule type" value="Genomic_DNA"/>
</dbReference>
<comment type="caution">
    <text evidence="1">The sequence shown here is derived from an EMBL/GenBank/DDBJ whole genome shotgun (WGS) entry which is preliminary data.</text>
</comment>
<reference evidence="1 2" key="2">
    <citation type="journal article" date="2014" name="FEMS Microbiol. Lett.">
        <title>Draft genomic DNA sequence of the facultatively methylotrophic bacterium Acidomonas methanolica type strain MB58.</title>
        <authorList>
            <person name="Higashiura N."/>
            <person name="Hadano H."/>
            <person name="Hirakawa H."/>
            <person name="Matsutani M."/>
            <person name="Takabe S."/>
            <person name="Matsushita K."/>
            <person name="Azuma Y."/>
        </authorList>
    </citation>
    <scope>NUCLEOTIDE SEQUENCE [LARGE SCALE GENOMIC DNA]</scope>
    <source>
        <strain evidence="1 2">MB58</strain>
    </source>
</reference>
<gene>
    <name evidence="1" type="ORF">Amme_040_027</name>
</gene>
<reference evidence="2" key="1">
    <citation type="journal article" date="2014" name="FEMS Microbiol. Lett.">
        <title>Draft Genomic DNA Sequence of the Facultatively Methylotrophic Bacterium Acidomonas methanolica type strain MB58.</title>
        <authorList>
            <person name="Higashiura N."/>
            <person name="Hadano H."/>
            <person name="Hirakawa H."/>
            <person name="Matsutani M."/>
            <person name="Takabe S."/>
            <person name="Matsushita K."/>
            <person name="Azuma Y."/>
        </authorList>
    </citation>
    <scope>NUCLEOTIDE SEQUENCE [LARGE SCALE GENOMIC DNA]</scope>
    <source>
        <strain evidence="2">MB58</strain>
    </source>
</reference>
<organism evidence="1 2">
    <name type="scientific">Acidomonas methanolica NBRC 104435</name>
    <dbReference type="NCBI Taxonomy" id="1231351"/>
    <lineage>
        <taxon>Bacteria</taxon>
        <taxon>Pseudomonadati</taxon>
        <taxon>Pseudomonadota</taxon>
        <taxon>Alphaproteobacteria</taxon>
        <taxon>Acetobacterales</taxon>
        <taxon>Acetobacteraceae</taxon>
        <taxon>Acidomonas</taxon>
    </lineage>
</organism>
<dbReference type="InterPro" id="IPR023198">
    <property type="entry name" value="PGP-like_dom2"/>
</dbReference>
<dbReference type="RefSeq" id="WP_042058165.1">
    <property type="nucleotide sequence ID" value="NZ_BAND01000040.1"/>
</dbReference>
<protein>
    <submittedName>
        <fullName evidence="1">Hydrolase/phosphatase/phosphohexomutase</fullName>
    </submittedName>
</protein>
<evidence type="ECO:0000313" key="2">
    <source>
        <dbReference type="Proteomes" id="UP000019760"/>
    </source>
</evidence>
<dbReference type="GO" id="GO:0016787">
    <property type="term" value="F:hydrolase activity"/>
    <property type="evidence" value="ECO:0007669"/>
    <property type="project" value="UniProtKB-KW"/>
</dbReference>
<dbReference type="PANTHER" id="PTHR18901:SF38">
    <property type="entry name" value="PSEUDOURIDINE-5'-PHOSPHATASE"/>
    <property type="match status" value="1"/>
</dbReference>
<dbReference type="Pfam" id="PF00702">
    <property type="entry name" value="Hydrolase"/>
    <property type="match status" value="1"/>
</dbReference>